<comment type="caution">
    <text evidence="4">The sequence shown here is derived from an EMBL/GenBank/DDBJ whole genome shotgun (WGS) entry which is preliminary data.</text>
</comment>
<dbReference type="GO" id="GO:0016705">
    <property type="term" value="F:oxidoreductase activity, acting on paired donors, with incorporation or reduction of molecular oxygen"/>
    <property type="evidence" value="ECO:0007669"/>
    <property type="project" value="InterPro"/>
</dbReference>
<accession>A0A4Q7US59</accession>
<dbReference type="SUPFAM" id="SSF48264">
    <property type="entry name" value="Cytochrome P450"/>
    <property type="match status" value="1"/>
</dbReference>
<gene>
    <name evidence="4" type="ORF">EV383_1439</name>
</gene>
<keyword evidence="5" id="KW-1185">Reference proteome</keyword>
<dbReference type="PROSITE" id="PS00086">
    <property type="entry name" value="CYTOCHROME_P450"/>
    <property type="match status" value="1"/>
</dbReference>
<dbReference type="PANTHER" id="PTHR46696:SF1">
    <property type="entry name" value="CYTOCHROME P450 YJIB-RELATED"/>
    <property type="match status" value="1"/>
</dbReference>
<dbReference type="InterPro" id="IPR001128">
    <property type="entry name" value="Cyt_P450"/>
</dbReference>
<dbReference type="InterPro" id="IPR002397">
    <property type="entry name" value="Cyt_P450_B"/>
</dbReference>
<dbReference type="InterPro" id="IPR036396">
    <property type="entry name" value="Cyt_P450_sf"/>
</dbReference>
<dbReference type="Pfam" id="PF00067">
    <property type="entry name" value="p450"/>
    <property type="match status" value="1"/>
</dbReference>
<evidence type="ECO:0000256" key="3">
    <source>
        <dbReference type="SAM" id="MobiDB-lite"/>
    </source>
</evidence>
<dbReference type="Gene3D" id="1.10.630.10">
    <property type="entry name" value="Cytochrome P450"/>
    <property type="match status" value="1"/>
</dbReference>
<keyword evidence="2" id="KW-0560">Oxidoreductase</keyword>
<organism evidence="4 5">
    <name type="scientific">Pseudonocardia sediminis</name>
    <dbReference type="NCBI Taxonomy" id="1397368"/>
    <lineage>
        <taxon>Bacteria</taxon>
        <taxon>Bacillati</taxon>
        <taxon>Actinomycetota</taxon>
        <taxon>Actinomycetes</taxon>
        <taxon>Pseudonocardiales</taxon>
        <taxon>Pseudonocardiaceae</taxon>
        <taxon>Pseudonocardia</taxon>
    </lineage>
</organism>
<dbReference type="EMBL" id="SHKL01000001">
    <property type="protein sequence ID" value="RZT84592.1"/>
    <property type="molecule type" value="Genomic_DNA"/>
</dbReference>
<dbReference type="InterPro" id="IPR017972">
    <property type="entry name" value="Cyt_P450_CS"/>
</dbReference>
<keyword evidence="2" id="KW-0349">Heme</keyword>
<dbReference type="Proteomes" id="UP000291591">
    <property type="component" value="Unassembled WGS sequence"/>
</dbReference>
<evidence type="ECO:0000256" key="2">
    <source>
        <dbReference type="RuleBase" id="RU000461"/>
    </source>
</evidence>
<protein>
    <submittedName>
        <fullName evidence="4">Cytochrome P450</fullName>
    </submittedName>
</protein>
<reference evidence="4 5" key="1">
    <citation type="submission" date="2019-02" db="EMBL/GenBank/DDBJ databases">
        <title>Sequencing the genomes of 1000 actinobacteria strains.</title>
        <authorList>
            <person name="Klenk H.-P."/>
        </authorList>
    </citation>
    <scope>NUCLEOTIDE SEQUENCE [LARGE SCALE GENOMIC DNA]</scope>
    <source>
        <strain evidence="4 5">DSM 45779</strain>
    </source>
</reference>
<evidence type="ECO:0000313" key="5">
    <source>
        <dbReference type="Proteomes" id="UP000291591"/>
    </source>
</evidence>
<sequence>MTDLGPHTGNEARRRAEAILTTSLVESYDPFSPAVMANPLPFYKALRDHDPVHYLPEYDTFAVSRFDDVWNTLGDVSGAFLSSESSLPLPSTLRTHNDGPVPDPPTEPMGSSNMFGSPVYERFRHATGRPLRPGGVGRLTGWIHDRARTRLRELLDRGEPFDLAQDYGGHVAAGAVCRLMGLPTELAADVLNVVNSSTGTHLTEGGLDKVTLFRRSMEILSPQVAKARADADARSPMVGGLLDMDFAGRELTDDEIAVNLVCVFVGGTETVPKVAAHGLWELAKDPAQLAAVRADLAANAVTARDEAIRYCAPAQWFLRTAREPAEIAGTPVRPGQRVMALVASAARDEREFDAPDEFRWDRTIARSLSFGRGQHFCIGVHLAKLEVAVLIEEFLAGVSDYEIDADAAVRHPSSFQWGWNVVPVRASAARAGA</sequence>
<keyword evidence="2" id="KW-0408">Iron</keyword>
<keyword evidence="2" id="KW-0479">Metal-binding</keyword>
<name>A0A4Q7US59_PSEST</name>
<comment type="similarity">
    <text evidence="1 2">Belongs to the cytochrome P450 family.</text>
</comment>
<dbReference type="GO" id="GO:0020037">
    <property type="term" value="F:heme binding"/>
    <property type="evidence" value="ECO:0007669"/>
    <property type="project" value="InterPro"/>
</dbReference>
<keyword evidence="2" id="KW-0503">Monooxygenase</keyword>
<evidence type="ECO:0000313" key="4">
    <source>
        <dbReference type="EMBL" id="RZT84592.1"/>
    </source>
</evidence>
<evidence type="ECO:0000256" key="1">
    <source>
        <dbReference type="ARBA" id="ARBA00010617"/>
    </source>
</evidence>
<dbReference type="GO" id="GO:0005506">
    <property type="term" value="F:iron ion binding"/>
    <property type="evidence" value="ECO:0007669"/>
    <property type="project" value="InterPro"/>
</dbReference>
<dbReference type="AlphaFoldDB" id="A0A4Q7US59"/>
<proteinExistence type="inferred from homology"/>
<feature type="region of interest" description="Disordered" evidence="3">
    <location>
        <begin position="85"/>
        <end position="107"/>
    </location>
</feature>
<dbReference type="GO" id="GO:0004497">
    <property type="term" value="F:monooxygenase activity"/>
    <property type="evidence" value="ECO:0007669"/>
    <property type="project" value="UniProtKB-KW"/>
</dbReference>
<dbReference type="PRINTS" id="PR00359">
    <property type="entry name" value="BP450"/>
</dbReference>
<dbReference type="PANTHER" id="PTHR46696">
    <property type="entry name" value="P450, PUTATIVE (EUROFUNG)-RELATED"/>
    <property type="match status" value="1"/>
</dbReference>